<dbReference type="EMBL" id="JAFKCS010000014">
    <property type="protein sequence ID" value="MBN7821059.1"/>
    <property type="molecule type" value="Genomic_DNA"/>
</dbReference>
<dbReference type="PRINTS" id="PR00107">
    <property type="entry name" value="PHOSPHOCPHPR"/>
</dbReference>
<evidence type="ECO:0000313" key="6">
    <source>
        <dbReference type="EMBL" id="MBN7821059.1"/>
    </source>
</evidence>
<keyword evidence="4" id="KW-0598">Phosphotransferase system</keyword>
<dbReference type="PROSITE" id="PS00369">
    <property type="entry name" value="PTS_HPR_HIS"/>
    <property type="match status" value="1"/>
</dbReference>
<dbReference type="SUPFAM" id="SSF55594">
    <property type="entry name" value="HPr-like"/>
    <property type="match status" value="1"/>
</dbReference>
<name>A0ABS3CVC1_9ALTE</name>
<dbReference type="NCBIfam" id="TIGR01003">
    <property type="entry name" value="PTS_HPr_family"/>
    <property type="match status" value="1"/>
</dbReference>
<gene>
    <name evidence="6" type="ORF">J0A65_14405</name>
</gene>
<dbReference type="RefSeq" id="WP_206594968.1">
    <property type="nucleotide sequence ID" value="NZ_JAFKCS010000014.1"/>
</dbReference>
<dbReference type="InterPro" id="IPR000032">
    <property type="entry name" value="HPr-like"/>
</dbReference>
<organism evidence="6 7">
    <name type="scientific">Bowmanella yangjiangensis</name>
    <dbReference type="NCBI Taxonomy" id="2811230"/>
    <lineage>
        <taxon>Bacteria</taxon>
        <taxon>Pseudomonadati</taxon>
        <taxon>Pseudomonadota</taxon>
        <taxon>Gammaproteobacteria</taxon>
        <taxon>Alteromonadales</taxon>
        <taxon>Alteromonadaceae</taxon>
        <taxon>Bowmanella</taxon>
    </lineage>
</organism>
<proteinExistence type="inferred from homology"/>
<comment type="similarity">
    <text evidence="2">Belongs to the HPr family.</text>
</comment>
<keyword evidence="3" id="KW-0963">Cytoplasm</keyword>
<evidence type="ECO:0000256" key="4">
    <source>
        <dbReference type="ARBA" id="ARBA00022683"/>
    </source>
</evidence>
<evidence type="ECO:0000313" key="7">
    <source>
        <dbReference type="Proteomes" id="UP000663992"/>
    </source>
</evidence>
<sequence length="90" mass="9627">MKLEKTLLIQNKLGLHARAATQLAKLAVQFDAQVTLVQGEKSASATSVLGLMMLESSMGKEVVVISEGQDAQAALSAVEQLIQQKFNEAE</sequence>
<reference evidence="6 7" key="1">
    <citation type="submission" date="2021-03" db="EMBL/GenBank/DDBJ databases">
        <title>novel species isolated from a fishpond in China.</title>
        <authorList>
            <person name="Lu H."/>
            <person name="Cai Z."/>
        </authorList>
    </citation>
    <scope>NUCLEOTIDE SEQUENCE [LARGE SCALE GENOMIC DNA]</scope>
    <source>
        <strain evidence="6 7">Y57</strain>
    </source>
</reference>
<evidence type="ECO:0000256" key="1">
    <source>
        <dbReference type="ARBA" id="ARBA00004496"/>
    </source>
</evidence>
<protein>
    <submittedName>
        <fullName evidence="6">HPr family phosphocarrier protein</fullName>
    </submittedName>
</protein>
<evidence type="ECO:0000259" key="5">
    <source>
        <dbReference type="PROSITE" id="PS51350"/>
    </source>
</evidence>
<evidence type="ECO:0000256" key="3">
    <source>
        <dbReference type="ARBA" id="ARBA00022490"/>
    </source>
</evidence>
<dbReference type="Pfam" id="PF00381">
    <property type="entry name" value="PTS-HPr"/>
    <property type="match status" value="1"/>
</dbReference>
<comment type="subcellular location">
    <subcellularLocation>
        <location evidence="1">Cytoplasm</location>
    </subcellularLocation>
</comment>
<dbReference type="InterPro" id="IPR035895">
    <property type="entry name" value="HPr-like_sf"/>
</dbReference>
<dbReference type="PROSITE" id="PS51350">
    <property type="entry name" value="PTS_HPR_DOM"/>
    <property type="match status" value="1"/>
</dbReference>
<dbReference type="InterPro" id="IPR001020">
    <property type="entry name" value="PTS_HPr_His_P_site"/>
</dbReference>
<dbReference type="Proteomes" id="UP000663992">
    <property type="component" value="Unassembled WGS sequence"/>
</dbReference>
<dbReference type="PANTHER" id="PTHR33705">
    <property type="entry name" value="PHOSPHOCARRIER PROTEIN HPR"/>
    <property type="match status" value="1"/>
</dbReference>
<accession>A0ABS3CVC1</accession>
<feature type="domain" description="HPr" evidence="5">
    <location>
        <begin position="2"/>
        <end position="89"/>
    </location>
</feature>
<dbReference type="Gene3D" id="3.30.1340.10">
    <property type="entry name" value="HPr-like"/>
    <property type="match status" value="1"/>
</dbReference>
<dbReference type="CDD" id="cd00367">
    <property type="entry name" value="PTS-HPr_like"/>
    <property type="match status" value="1"/>
</dbReference>
<evidence type="ECO:0000256" key="2">
    <source>
        <dbReference type="ARBA" id="ARBA00010736"/>
    </source>
</evidence>
<dbReference type="PANTHER" id="PTHR33705:SF2">
    <property type="entry name" value="PHOSPHOCARRIER PROTEIN NPR"/>
    <property type="match status" value="1"/>
</dbReference>
<comment type="caution">
    <text evidence="6">The sequence shown here is derived from an EMBL/GenBank/DDBJ whole genome shotgun (WGS) entry which is preliminary data.</text>
</comment>
<keyword evidence="7" id="KW-1185">Reference proteome</keyword>
<dbReference type="InterPro" id="IPR050399">
    <property type="entry name" value="HPr"/>
</dbReference>